<name>A0A7L4BBF8_9CHAR</name>
<evidence type="ECO:0000256" key="1">
    <source>
        <dbReference type="ARBA" id="ARBA00022468"/>
    </source>
</evidence>
<dbReference type="InterPro" id="IPR051718">
    <property type="entry name" value="ARF_GTPase-activating"/>
</dbReference>
<keyword evidence="3 5" id="KW-0863">Zinc-finger</keyword>
<dbReference type="Gene3D" id="1.10.220.150">
    <property type="entry name" value="Arf GTPase activating protein"/>
    <property type="match status" value="1"/>
</dbReference>
<dbReference type="EMBL" id="VZZW01001357">
    <property type="protein sequence ID" value="NXW35227.1"/>
    <property type="molecule type" value="Genomic_DNA"/>
</dbReference>
<accession>A0A7L4BBF8</accession>
<protein>
    <submittedName>
        <fullName evidence="8">SMAP2 protein</fullName>
    </submittedName>
</protein>
<dbReference type="GO" id="GO:0005737">
    <property type="term" value="C:cytoplasm"/>
    <property type="evidence" value="ECO:0007669"/>
    <property type="project" value="TreeGrafter"/>
</dbReference>
<dbReference type="InterPro" id="IPR001164">
    <property type="entry name" value="ArfGAP_dom"/>
</dbReference>
<dbReference type="SUPFAM" id="SSF57863">
    <property type="entry name" value="ArfGap/RecO-like zinc finger"/>
    <property type="match status" value="1"/>
</dbReference>
<feature type="non-terminal residue" evidence="8">
    <location>
        <position position="1"/>
    </location>
</feature>
<dbReference type="PROSITE" id="PS50115">
    <property type="entry name" value="ARFGAP"/>
    <property type="match status" value="1"/>
</dbReference>
<dbReference type="InterPro" id="IPR037278">
    <property type="entry name" value="ARFGAP/RecO"/>
</dbReference>
<gene>
    <name evidence="8" type="primary">Smap2</name>
    <name evidence="8" type="ORF">PHASIM_R00902</name>
</gene>
<evidence type="ECO:0000259" key="7">
    <source>
        <dbReference type="PROSITE" id="PS50115"/>
    </source>
</evidence>
<evidence type="ECO:0000256" key="5">
    <source>
        <dbReference type="PROSITE-ProRule" id="PRU00288"/>
    </source>
</evidence>
<dbReference type="AlphaFoldDB" id="A0A7L4BBF8"/>
<dbReference type="Proteomes" id="UP000556165">
    <property type="component" value="Unassembled WGS sequence"/>
</dbReference>
<feature type="compositionally biased region" description="Basic and acidic residues" evidence="6">
    <location>
        <begin position="150"/>
        <end position="161"/>
    </location>
</feature>
<sequence length="390" mass="42654">CLFAGPRWASWNIGVFICIRCAGIHRNLGVHISRVKSVNLDQWTQEQIQCMQEMGNGKANRLYEAYLPENFRRPQTDQHPFFLCCWGNMEPFHLVALAVESFIRDKYEKKKYMDRSIDINAFRKEKDDKWKRSNEPVSERKLEPIIFEKVKMPQKKEETQQSRKSSPKSTEPVMDLLGLDAPVTTTVTNGRPSSLEKDLDLFASVGSNSDSRKVTGSMPTSGSAGSVPENLNLFPEPGGKGEEVGKKQLSKDSILSLYGSQTPQLPAQGAMFMAPAQMAYPAAAYTSFPGVAPSSSMMGGMMAPSAAVIGVPNGMMAAQQAGYVAGMAAVPQPVYGVQPAQQLQWNIAQMTQQMAGMNFYGANGMMGYGQSMGGGGAQGSNQSLSTQMWK</sequence>
<dbReference type="SMART" id="SM00105">
    <property type="entry name" value="ArfGap"/>
    <property type="match status" value="1"/>
</dbReference>
<feature type="non-terminal residue" evidence="8">
    <location>
        <position position="390"/>
    </location>
</feature>
<evidence type="ECO:0000313" key="9">
    <source>
        <dbReference type="Proteomes" id="UP000556165"/>
    </source>
</evidence>
<evidence type="ECO:0000256" key="4">
    <source>
        <dbReference type="ARBA" id="ARBA00022833"/>
    </source>
</evidence>
<dbReference type="FunFam" id="1.10.220.150:FF:000009">
    <property type="entry name" value="stromal membrane-associated protein 1 isoform X1"/>
    <property type="match status" value="1"/>
</dbReference>
<keyword evidence="2" id="KW-0479">Metal-binding</keyword>
<evidence type="ECO:0000313" key="8">
    <source>
        <dbReference type="EMBL" id="NXW35227.1"/>
    </source>
</evidence>
<keyword evidence="9" id="KW-1185">Reference proteome</keyword>
<evidence type="ECO:0000256" key="3">
    <source>
        <dbReference type="ARBA" id="ARBA00022771"/>
    </source>
</evidence>
<organism evidence="8 9">
    <name type="scientific">Phaetusa simplex</name>
    <name type="common">large-billed tern</name>
    <dbReference type="NCBI Taxonomy" id="297813"/>
    <lineage>
        <taxon>Eukaryota</taxon>
        <taxon>Metazoa</taxon>
        <taxon>Chordata</taxon>
        <taxon>Craniata</taxon>
        <taxon>Vertebrata</taxon>
        <taxon>Euteleostomi</taxon>
        <taxon>Archelosauria</taxon>
        <taxon>Archosauria</taxon>
        <taxon>Dinosauria</taxon>
        <taxon>Saurischia</taxon>
        <taxon>Theropoda</taxon>
        <taxon>Coelurosauria</taxon>
        <taxon>Aves</taxon>
        <taxon>Neognathae</taxon>
        <taxon>Neoaves</taxon>
        <taxon>Charadriiformes</taxon>
        <taxon>Laridae</taxon>
        <taxon>Phaetusa</taxon>
    </lineage>
</organism>
<reference evidence="8 9" key="1">
    <citation type="submission" date="2019-09" db="EMBL/GenBank/DDBJ databases">
        <title>Bird 10,000 Genomes (B10K) Project - Family phase.</title>
        <authorList>
            <person name="Zhang G."/>
        </authorList>
    </citation>
    <scope>NUCLEOTIDE SEQUENCE [LARGE SCALE GENOMIC DNA]</scope>
    <source>
        <strain evidence="8">B10K-DU-009-16</strain>
        <tissue evidence="8">Muscle</tissue>
    </source>
</reference>
<dbReference type="PANTHER" id="PTHR45705">
    <property type="entry name" value="FI20236P1"/>
    <property type="match status" value="1"/>
</dbReference>
<dbReference type="InterPro" id="IPR038508">
    <property type="entry name" value="ArfGAP_dom_sf"/>
</dbReference>
<dbReference type="Pfam" id="PF01412">
    <property type="entry name" value="ArfGap"/>
    <property type="match status" value="1"/>
</dbReference>
<keyword evidence="4" id="KW-0862">Zinc</keyword>
<evidence type="ECO:0000256" key="2">
    <source>
        <dbReference type="ARBA" id="ARBA00022723"/>
    </source>
</evidence>
<keyword evidence="1" id="KW-0343">GTPase activation</keyword>
<dbReference type="PANTHER" id="PTHR45705:SF4">
    <property type="entry name" value="STROMAL MEMBRANE-ASSOCIATED PROTEIN 2"/>
    <property type="match status" value="1"/>
</dbReference>
<feature type="region of interest" description="Disordered" evidence="6">
    <location>
        <begin position="206"/>
        <end position="230"/>
    </location>
</feature>
<dbReference type="GO" id="GO:0008270">
    <property type="term" value="F:zinc ion binding"/>
    <property type="evidence" value="ECO:0007669"/>
    <property type="project" value="UniProtKB-KW"/>
</dbReference>
<proteinExistence type="predicted"/>
<comment type="caution">
    <text evidence="8">The sequence shown here is derived from an EMBL/GenBank/DDBJ whole genome shotgun (WGS) entry which is preliminary data.</text>
</comment>
<dbReference type="GO" id="GO:0005096">
    <property type="term" value="F:GTPase activator activity"/>
    <property type="evidence" value="ECO:0007669"/>
    <property type="project" value="UniProtKB-KW"/>
</dbReference>
<feature type="region of interest" description="Disordered" evidence="6">
    <location>
        <begin position="150"/>
        <end position="173"/>
    </location>
</feature>
<dbReference type="PRINTS" id="PR00405">
    <property type="entry name" value="REVINTRACTNG"/>
</dbReference>
<evidence type="ECO:0000256" key="6">
    <source>
        <dbReference type="SAM" id="MobiDB-lite"/>
    </source>
</evidence>
<feature type="domain" description="Arf-GAP" evidence="7">
    <location>
        <begin position="1"/>
        <end position="126"/>
    </location>
</feature>